<evidence type="ECO:0000313" key="2">
    <source>
        <dbReference type="EMBL" id="OSJ36485.1"/>
    </source>
</evidence>
<dbReference type="RefSeq" id="WP_085398600.1">
    <property type="nucleotide sequence ID" value="NZ_NAFL01000192.1"/>
</dbReference>
<evidence type="ECO:0000313" key="3">
    <source>
        <dbReference type="Proteomes" id="UP000193335"/>
    </source>
</evidence>
<dbReference type="EMBL" id="NAFL01000192">
    <property type="protein sequence ID" value="OSJ36485.1"/>
    <property type="molecule type" value="Genomic_DNA"/>
</dbReference>
<dbReference type="Pfam" id="PF12102">
    <property type="entry name" value="MrcB_N"/>
    <property type="match status" value="1"/>
</dbReference>
<dbReference type="InterPro" id="IPR021961">
    <property type="entry name" value="McrB_DNA-bd"/>
</dbReference>
<reference evidence="2 3" key="1">
    <citation type="submission" date="2017-03" db="EMBL/GenBank/DDBJ databases">
        <title>Whole genome sequences of fourteen strains of Bradyrhizobium canariense and one strain of Bradyrhizobium japonicum isolated from Lupinus (Papilionoideae: Genisteae) species in Algeria.</title>
        <authorList>
            <person name="Crovadore J."/>
            <person name="Chekireb D."/>
            <person name="Brachmann A."/>
            <person name="Chablais R."/>
            <person name="Cochard B."/>
            <person name="Lefort F."/>
        </authorList>
    </citation>
    <scope>NUCLEOTIDE SEQUENCE [LARGE SCALE GENOMIC DNA]</scope>
    <source>
        <strain evidence="2 3">UBMA197</strain>
    </source>
</reference>
<accession>A0A1Y2JWN9</accession>
<organism evidence="2 3">
    <name type="scientific">Bradyrhizobium japonicum</name>
    <dbReference type="NCBI Taxonomy" id="375"/>
    <lineage>
        <taxon>Bacteria</taxon>
        <taxon>Pseudomonadati</taxon>
        <taxon>Pseudomonadota</taxon>
        <taxon>Alphaproteobacteria</taxon>
        <taxon>Hyphomicrobiales</taxon>
        <taxon>Nitrobacteraceae</taxon>
        <taxon>Bradyrhizobium</taxon>
    </lineage>
</organism>
<comment type="caution">
    <text evidence="2">The sequence shown here is derived from an EMBL/GenBank/DDBJ whole genome shotgun (WGS) entry which is preliminary data.</text>
</comment>
<dbReference type="Proteomes" id="UP000193335">
    <property type="component" value="Unassembled WGS sequence"/>
</dbReference>
<dbReference type="Gene3D" id="3.30.920.90">
    <property type="match status" value="1"/>
</dbReference>
<dbReference type="InterPro" id="IPR003615">
    <property type="entry name" value="HNH_nuc"/>
</dbReference>
<protein>
    <recommendedName>
        <fullName evidence="1">Type IV methyl-directed restriction enzyme EcoKMcrB subunit DNA-binding domain-containing protein</fullName>
    </recommendedName>
</protein>
<feature type="domain" description="Type IV methyl-directed restriction enzyme EcoKMcrB subunit DNA-binding" evidence="1">
    <location>
        <begin position="9"/>
        <end position="188"/>
    </location>
</feature>
<sequence length="317" mass="34593">MSLQQMLQRVLTEYPDAVKTPLEGNPLARFLRGSAADAVVEGLGDQATGLVVQGSPGQGNWAAVPWIAIFDPAVTTSATRGYYAVYLFHATEPTAYLSLNQGTTAARQEFGPKTRDILRDRAQFIRKRLPDFQSLAPISEIRTGSDARLPGDYVAGHSLGFGYDLASLPTEDTLRTDLQLIVKAYRALTFRGGLDPDSGDLDISDFNVPDQATIVEKRKYVFHKKIERNGAAAKAAKQLHGTICQACGLDFTSRYGDLGKGFIEAHHLKPISTLEEGVPVSYNVSTDFAVLCSNCHRMIHRTDDPSDLGSFKTRIAS</sequence>
<proteinExistence type="predicted"/>
<dbReference type="AlphaFoldDB" id="A0A1Y2JWN9"/>
<gene>
    <name evidence="2" type="ORF">BSZ19_04070</name>
</gene>
<name>A0A1Y2JWN9_BRAJP</name>
<evidence type="ECO:0000259" key="1">
    <source>
        <dbReference type="Pfam" id="PF12102"/>
    </source>
</evidence>
<dbReference type="CDD" id="cd00085">
    <property type="entry name" value="HNHc"/>
    <property type="match status" value="1"/>
</dbReference>